<dbReference type="Pfam" id="PF07670">
    <property type="entry name" value="Gate"/>
    <property type="match status" value="1"/>
</dbReference>
<feature type="transmembrane region" description="Helical" evidence="1">
    <location>
        <begin position="376"/>
        <end position="394"/>
    </location>
</feature>
<gene>
    <name evidence="3" type="ORF">SAMN04488540_10991</name>
</gene>
<organism evidence="3 4">
    <name type="scientific">Ferrimonas sediminum</name>
    <dbReference type="NCBI Taxonomy" id="718193"/>
    <lineage>
        <taxon>Bacteria</taxon>
        <taxon>Pseudomonadati</taxon>
        <taxon>Pseudomonadota</taxon>
        <taxon>Gammaproteobacteria</taxon>
        <taxon>Alteromonadales</taxon>
        <taxon>Ferrimonadaceae</taxon>
        <taxon>Ferrimonas</taxon>
    </lineage>
</organism>
<dbReference type="AlphaFoldDB" id="A0A1G8UH82"/>
<feature type="transmembrane region" description="Helical" evidence="1">
    <location>
        <begin position="101"/>
        <end position="121"/>
    </location>
</feature>
<evidence type="ECO:0000259" key="2">
    <source>
        <dbReference type="Pfam" id="PF07670"/>
    </source>
</evidence>
<feature type="transmembrane region" description="Helical" evidence="1">
    <location>
        <begin position="434"/>
        <end position="455"/>
    </location>
</feature>
<feature type="transmembrane region" description="Helical" evidence="1">
    <location>
        <begin position="243"/>
        <end position="262"/>
    </location>
</feature>
<reference evidence="4" key="1">
    <citation type="submission" date="2016-10" db="EMBL/GenBank/DDBJ databases">
        <authorList>
            <person name="Varghese N."/>
            <person name="Submissions S."/>
        </authorList>
    </citation>
    <scope>NUCLEOTIDE SEQUENCE [LARGE SCALE GENOMIC DNA]</scope>
    <source>
        <strain evidence="4">DSM 23317</strain>
    </source>
</reference>
<protein>
    <submittedName>
        <fullName evidence="3">Nucleoside recognition GATE domain-containing membrane protein YjiH</fullName>
    </submittedName>
</protein>
<dbReference type="RefSeq" id="WP_090365468.1">
    <property type="nucleotide sequence ID" value="NZ_FNEM01000009.1"/>
</dbReference>
<feature type="transmembrane region" description="Helical" evidence="1">
    <location>
        <begin position="216"/>
        <end position="237"/>
    </location>
</feature>
<dbReference type="InterPro" id="IPR011642">
    <property type="entry name" value="Gate_dom"/>
</dbReference>
<feature type="transmembrane region" description="Helical" evidence="1">
    <location>
        <begin position="323"/>
        <end position="344"/>
    </location>
</feature>
<evidence type="ECO:0000256" key="1">
    <source>
        <dbReference type="SAM" id="Phobius"/>
    </source>
</evidence>
<keyword evidence="4" id="KW-1185">Reference proteome</keyword>
<sequence length="456" mass="48794">MHKQATNDAQLKTSRNLLLFLLPSLMGVLLFMTPVMSGEGLTIPIAILANGLKSAIGESLSSVVAAVVILMGALTILTKLLRPAFVTNHSFLNGLLNVSPLWAVTRLLGAAFVIMVVTGSGPEMVISGDTGAFVFGDLLPTLFSVFIFAGLLLPLLTHFGLLELIGTLLTKIMRPVFNLPGRSAIDCLASWLGDGSVGILMSSKQYEDKCYTQREAAVIGTTFSAVSISFSLVVIAQVSLEHLFVPFYATICIAGFVVAVVVPRLPPLRNKKDLLIDGSKRPADAEMIPAGHSVLSYGYQNALKTVDKIDSPLSVAKEGVKNAIDMVFGILPVVMAIGTVGLIIAEYTPLFAWLGAPFVPLLELLQIPFAQEASETMVVGFADMFIPSVIAAGIDNEMTRFVIAAMSVTQLIYMSEVGALLLGSRIPINVFELFVIFLLRTLVSLPVIALMAHLIF</sequence>
<feature type="transmembrane region" description="Helical" evidence="1">
    <location>
        <begin position="61"/>
        <end position="81"/>
    </location>
</feature>
<evidence type="ECO:0000313" key="3">
    <source>
        <dbReference type="EMBL" id="SDJ53193.1"/>
    </source>
</evidence>
<keyword evidence="1" id="KW-0472">Membrane</keyword>
<proteinExistence type="predicted"/>
<dbReference type="Proteomes" id="UP000199527">
    <property type="component" value="Unassembled WGS sequence"/>
</dbReference>
<keyword evidence="1" id="KW-1133">Transmembrane helix</keyword>
<accession>A0A1G8UH82</accession>
<feature type="transmembrane region" description="Helical" evidence="1">
    <location>
        <begin position="400"/>
        <end position="422"/>
    </location>
</feature>
<name>A0A1G8UH82_9GAMM</name>
<evidence type="ECO:0000313" key="4">
    <source>
        <dbReference type="Proteomes" id="UP000199527"/>
    </source>
</evidence>
<dbReference type="EMBL" id="FNEM01000009">
    <property type="protein sequence ID" value="SDJ53193.1"/>
    <property type="molecule type" value="Genomic_DNA"/>
</dbReference>
<dbReference type="OrthoDB" id="1633380at2"/>
<feature type="domain" description="Nucleoside transporter/FeoB GTPase Gate" evidence="2">
    <location>
        <begin position="141"/>
        <end position="237"/>
    </location>
</feature>
<feature type="transmembrane region" description="Helical" evidence="1">
    <location>
        <begin position="141"/>
        <end position="165"/>
    </location>
</feature>
<keyword evidence="1" id="KW-0812">Transmembrane</keyword>